<gene>
    <name evidence="2" type="ORF">D9757_012387</name>
</gene>
<dbReference type="EMBL" id="JAACJN010000158">
    <property type="protein sequence ID" value="KAF5366081.1"/>
    <property type="molecule type" value="Genomic_DNA"/>
</dbReference>
<accession>A0A8H5LQW0</accession>
<proteinExistence type="predicted"/>
<feature type="region of interest" description="Disordered" evidence="1">
    <location>
        <begin position="57"/>
        <end position="84"/>
    </location>
</feature>
<keyword evidence="3" id="KW-1185">Reference proteome</keyword>
<comment type="caution">
    <text evidence="2">The sequence shown here is derived from an EMBL/GenBank/DDBJ whole genome shotgun (WGS) entry which is preliminary data.</text>
</comment>
<evidence type="ECO:0000313" key="2">
    <source>
        <dbReference type="EMBL" id="KAF5366081.1"/>
    </source>
</evidence>
<protein>
    <submittedName>
        <fullName evidence="2">Uncharacterized protein</fullName>
    </submittedName>
</protein>
<dbReference type="AlphaFoldDB" id="A0A8H5LQW0"/>
<organism evidence="2 3">
    <name type="scientific">Collybiopsis confluens</name>
    <dbReference type="NCBI Taxonomy" id="2823264"/>
    <lineage>
        <taxon>Eukaryota</taxon>
        <taxon>Fungi</taxon>
        <taxon>Dikarya</taxon>
        <taxon>Basidiomycota</taxon>
        <taxon>Agaricomycotina</taxon>
        <taxon>Agaricomycetes</taxon>
        <taxon>Agaricomycetidae</taxon>
        <taxon>Agaricales</taxon>
        <taxon>Marasmiineae</taxon>
        <taxon>Omphalotaceae</taxon>
        <taxon>Collybiopsis</taxon>
    </lineage>
</organism>
<reference evidence="2 3" key="1">
    <citation type="journal article" date="2020" name="ISME J.">
        <title>Uncovering the hidden diversity of litter-decomposition mechanisms in mushroom-forming fungi.</title>
        <authorList>
            <person name="Floudas D."/>
            <person name="Bentzer J."/>
            <person name="Ahren D."/>
            <person name="Johansson T."/>
            <person name="Persson P."/>
            <person name="Tunlid A."/>
        </authorList>
    </citation>
    <scope>NUCLEOTIDE SEQUENCE [LARGE SCALE GENOMIC DNA]</scope>
    <source>
        <strain evidence="2 3">CBS 406.79</strain>
    </source>
</reference>
<evidence type="ECO:0000256" key="1">
    <source>
        <dbReference type="SAM" id="MobiDB-lite"/>
    </source>
</evidence>
<dbReference type="Proteomes" id="UP000518752">
    <property type="component" value="Unassembled WGS sequence"/>
</dbReference>
<feature type="compositionally biased region" description="Basic and acidic residues" evidence="1">
    <location>
        <begin position="63"/>
        <end position="84"/>
    </location>
</feature>
<name>A0A8H5LQW0_9AGAR</name>
<evidence type="ECO:0000313" key="3">
    <source>
        <dbReference type="Proteomes" id="UP000518752"/>
    </source>
</evidence>
<sequence length="84" mass="9231">MLHKLGSATVQMKVLWTPHQNEACVDLDIQKNDVCLTLYATSETIFPVAACAPTTTSTSYTHNAERGITKSGDDTRTHANHEGW</sequence>